<proteinExistence type="predicted"/>
<evidence type="ECO:0000313" key="2">
    <source>
        <dbReference type="EMBL" id="CAE6866496.1"/>
    </source>
</evidence>
<feature type="compositionally biased region" description="Low complexity" evidence="1">
    <location>
        <begin position="150"/>
        <end position="160"/>
    </location>
</feature>
<comment type="caution">
    <text evidence="2">The sequence shown here is derived from an EMBL/GenBank/DDBJ whole genome shotgun (WGS) entry which is preliminary data.</text>
</comment>
<gene>
    <name evidence="2" type="ORF">R69658_07892</name>
</gene>
<evidence type="ECO:0000256" key="1">
    <source>
        <dbReference type="SAM" id="MobiDB-lite"/>
    </source>
</evidence>
<feature type="region of interest" description="Disordered" evidence="1">
    <location>
        <begin position="130"/>
        <end position="160"/>
    </location>
</feature>
<organism evidence="2 3">
    <name type="scientific">Paraburkholderia aspalathi</name>
    <dbReference type="NCBI Taxonomy" id="1324617"/>
    <lineage>
        <taxon>Bacteria</taxon>
        <taxon>Pseudomonadati</taxon>
        <taxon>Pseudomonadota</taxon>
        <taxon>Betaproteobacteria</taxon>
        <taxon>Burkholderiales</taxon>
        <taxon>Burkholderiaceae</taxon>
        <taxon>Paraburkholderia</taxon>
    </lineage>
</organism>
<name>A0ABM8T7X6_9BURK</name>
<keyword evidence="3" id="KW-1185">Reference proteome</keyword>
<evidence type="ECO:0008006" key="4">
    <source>
        <dbReference type="Google" id="ProtNLM"/>
    </source>
</evidence>
<evidence type="ECO:0000313" key="3">
    <source>
        <dbReference type="Proteomes" id="UP000674425"/>
    </source>
</evidence>
<reference evidence="2 3" key="1">
    <citation type="submission" date="2021-02" db="EMBL/GenBank/DDBJ databases">
        <authorList>
            <person name="Vanwijnsberghe S."/>
        </authorList>
    </citation>
    <scope>NUCLEOTIDE SEQUENCE [LARGE SCALE GENOMIC DNA]</scope>
    <source>
        <strain evidence="2 3">R-69658</strain>
    </source>
</reference>
<sequence length="279" mass="30439">MNVATSIESNAKSTEIVEPRVSPFYHPAELAQATAMFSSTPRDHWRDASITQALAMGVGVVTAIGVNDFGLAQWSATHAADRWDGIDQRQQLGDVVTVCAGQYRADRYPVGVYEDVVLRTWARAIRGVRPSFSPAPTARTDDESTAAYERSSCPDSRNRSSSNACSLFQTPAFCHASRRRQQVAPEPNPSSVGKWFQRIPVRNTNRTPLSAARSGTRGRPRRSLFRRFGFGSNGSISVRNSSSMIGACIPSVSVVWTAEVNIAPRKLTAPSQGFFELAS</sequence>
<accession>A0ABM8T7X6</accession>
<dbReference type="Proteomes" id="UP000674425">
    <property type="component" value="Unassembled WGS sequence"/>
</dbReference>
<dbReference type="EMBL" id="CAJNAU010000206">
    <property type="protein sequence ID" value="CAE6866496.1"/>
    <property type="molecule type" value="Genomic_DNA"/>
</dbReference>
<protein>
    <recommendedName>
        <fullName evidence="4">Nitroreductase family protein</fullName>
    </recommendedName>
</protein>